<protein>
    <submittedName>
        <fullName evidence="2">Uncharacterized protein</fullName>
    </submittedName>
</protein>
<evidence type="ECO:0000313" key="3">
    <source>
        <dbReference type="Proteomes" id="UP000012024"/>
    </source>
</evidence>
<feature type="chain" id="PRO_5004081432" evidence="1">
    <location>
        <begin position="23"/>
        <end position="50"/>
    </location>
</feature>
<reference evidence="2 3" key="1">
    <citation type="submission" date="2012-12" db="EMBL/GenBank/DDBJ databases">
        <title>Genome assembly of Formosa sp. AK20.</title>
        <authorList>
            <person name="Kumar R."/>
            <person name="Khatri I."/>
            <person name="Vaidya B."/>
            <person name="Subramanian S."/>
            <person name="Pinnaka A."/>
        </authorList>
    </citation>
    <scope>NUCLEOTIDE SEQUENCE [LARGE SCALE GENOMIC DNA]</scope>
    <source>
        <strain evidence="2 3">AK20</strain>
    </source>
</reference>
<evidence type="ECO:0000256" key="1">
    <source>
        <dbReference type="SAM" id="SignalP"/>
    </source>
</evidence>
<dbReference type="Proteomes" id="UP000012024">
    <property type="component" value="Unassembled WGS sequence"/>
</dbReference>
<dbReference type="GeneID" id="98642747"/>
<accession>M7MIZ9</accession>
<name>M7MIZ9_9FLAO</name>
<keyword evidence="3" id="KW-1185">Reference proteome</keyword>
<comment type="caution">
    <text evidence="2">The sequence shown here is derived from an EMBL/GenBank/DDBJ whole genome shotgun (WGS) entry which is preliminary data.</text>
</comment>
<gene>
    <name evidence="2" type="ORF">D778_00073</name>
</gene>
<feature type="signal peptide" evidence="1">
    <location>
        <begin position="1"/>
        <end position="22"/>
    </location>
</feature>
<evidence type="ECO:0000313" key="2">
    <source>
        <dbReference type="EMBL" id="EMQ95076.1"/>
    </source>
</evidence>
<sequence>MKTKKYVIAIAIFGGMLFTAQAANLFQTNEDAPKIERSKIKIPGQGQGPQ</sequence>
<dbReference type="AlphaFoldDB" id="M7MIZ9"/>
<dbReference type="RefSeq" id="WP_007649273.1">
    <property type="nucleotide sequence ID" value="NZ_ANLA01000010.1"/>
</dbReference>
<keyword evidence="1" id="KW-0732">Signal</keyword>
<proteinExistence type="predicted"/>
<organism evidence="2 3">
    <name type="scientific">Xanthomarina gelatinilytica</name>
    <dbReference type="NCBI Taxonomy" id="1137281"/>
    <lineage>
        <taxon>Bacteria</taxon>
        <taxon>Pseudomonadati</taxon>
        <taxon>Bacteroidota</taxon>
        <taxon>Flavobacteriia</taxon>
        <taxon>Flavobacteriales</taxon>
        <taxon>Flavobacteriaceae</taxon>
        <taxon>Xanthomarina</taxon>
    </lineage>
</organism>
<dbReference type="EMBL" id="ANLA01000010">
    <property type="protein sequence ID" value="EMQ95076.1"/>
    <property type="molecule type" value="Genomic_DNA"/>
</dbReference>
<dbReference type="PATRIC" id="fig|1137281.3.peg.1507"/>